<evidence type="ECO:0000256" key="1">
    <source>
        <dbReference type="SAM" id="Phobius"/>
    </source>
</evidence>
<feature type="chain" id="PRO_5012470685" evidence="2">
    <location>
        <begin position="23"/>
        <end position="246"/>
    </location>
</feature>
<keyword evidence="1" id="KW-0472">Membrane</keyword>
<sequence length="246" mass="24823">MRKLLTTALLSAAATFAVPAVAAPTIIYNPGSAALPGYVQSPTVFQTFSGGTDGAQYTPTGALLGPFGAVETVTPPAGSGCNTGNAFDASLCTFSGTTPSVTVDPANADGLYLNVTGTGASYTVVFTTPVQFFSFVFGSLDTYNKLVLTDALGGVFEYAGAAIVGQAVSFPNGLNSNEGGRVSYDFGGAAGLRSATFTSSQSAFEIDSLAAAVPEPASWAMMIFGFGAVGGALRSNRRRKSVLAAA</sequence>
<feature type="transmembrane region" description="Helical" evidence="1">
    <location>
        <begin position="216"/>
        <end position="233"/>
    </location>
</feature>
<gene>
    <name evidence="4" type="ORF">SAMN06297144_1379</name>
</gene>
<feature type="domain" description="Ice-binding protein C-terminal" evidence="3">
    <location>
        <begin position="212"/>
        <end position="238"/>
    </location>
</feature>
<dbReference type="InterPro" id="IPR013424">
    <property type="entry name" value="Ice-binding_C"/>
</dbReference>
<dbReference type="OrthoDB" id="7585624at2"/>
<evidence type="ECO:0000313" key="4">
    <source>
        <dbReference type="EMBL" id="SOB81068.1"/>
    </source>
</evidence>
<evidence type="ECO:0000313" key="5">
    <source>
        <dbReference type="Proteomes" id="UP000219494"/>
    </source>
</evidence>
<dbReference type="NCBIfam" id="TIGR02595">
    <property type="entry name" value="PEP_CTERM"/>
    <property type="match status" value="1"/>
</dbReference>
<dbReference type="EMBL" id="OBMI01000001">
    <property type="protein sequence ID" value="SOB81068.1"/>
    <property type="molecule type" value="Genomic_DNA"/>
</dbReference>
<reference evidence="4 5" key="1">
    <citation type="submission" date="2017-07" db="EMBL/GenBank/DDBJ databases">
        <authorList>
            <person name="Sun Z.S."/>
            <person name="Albrecht U."/>
            <person name="Echele G."/>
            <person name="Lee C.C."/>
        </authorList>
    </citation>
    <scope>NUCLEOTIDE SEQUENCE [LARGE SCALE GENOMIC DNA]</scope>
    <source>
        <strain evidence="4 5">CGMCC 1.12672</strain>
    </source>
</reference>
<name>A0A285QHT0_9SPHN</name>
<keyword evidence="1" id="KW-1133">Transmembrane helix</keyword>
<dbReference type="NCBIfam" id="NF035944">
    <property type="entry name" value="PEPxxWA-CTERM"/>
    <property type="match status" value="1"/>
</dbReference>
<proteinExistence type="predicted"/>
<dbReference type="Proteomes" id="UP000219494">
    <property type="component" value="Unassembled WGS sequence"/>
</dbReference>
<organism evidence="4 5">
    <name type="scientific">Sphingomonas guangdongensis</name>
    <dbReference type="NCBI Taxonomy" id="1141890"/>
    <lineage>
        <taxon>Bacteria</taxon>
        <taxon>Pseudomonadati</taxon>
        <taxon>Pseudomonadota</taxon>
        <taxon>Alphaproteobacteria</taxon>
        <taxon>Sphingomonadales</taxon>
        <taxon>Sphingomonadaceae</taxon>
        <taxon>Sphingomonas</taxon>
    </lineage>
</organism>
<dbReference type="Pfam" id="PF07589">
    <property type="entry name" value="PEP-CTERM"/>
    <property type="match status" value="1"/>
</dbReference>
<evidence type="ECO:0000256" key="2">
    <source>
        <dbReference type="SAM" id="SignalP"/>
    </source>
</evidence>
<dbReference type="RefSeq" id="WP_097063152.1">
    <property type="nucleotide sequence ID" value="NZ_OBMI01000001.1"/>
</dbReference>
<protein>
    <submittedName>
        <fullName evidence="4">PEP-CTERM protein-sorting domain-containing protein</fullName>
    </submittedName>
</protein>
<dbReference type="AlphaFoldDB" id="A0A285QHT0"/>
<keyword evidence="5" id="KW-1185">Reference proteome</keyword>
<feature type="signal peptide" evidence="2">
    <location>
        <begin position="1"/>
        <end position="22"/>
    </location>
</feature>
<keyword evidence="1" id="KW-0812">Transmembrane</keyword>
<keyword evidence="2" id="KW-0732">Signal</keyword>
<evidence type="ECO:0000259" key="3">
    <source>
        <dbReference type="Pfam" id="PF07589"/>
    </source>
</evidence>
<accession>A0A285QHT0</accession>